<dbReference type="EMBL" id="JAEVHI010000005">
    <property type="protein sequence ID" value="KAG5290611.1"/>
    <property type="molecule type" value="Genomic_DNA"/>
</dbReference>
<reference evidence="2 3" key="1">
    <citation type="submission" date="2021-01" db="EMBL/GenBank/DDBJ databases">
        <title>Chromosome-level genome assembly of a human fungal pathogen reveals clustering of transcriptionally co-regulated genes.</title>
        <authorList>
            <person name="Voorhies M."/>
            <person name="Cohen S."/>
            <person name="Shea T.P."/>
            <person name="Petrus S."/>
            <person name="Munoz J.F."/>
            <person name="Poplawski S."/>
            <person name="Goldman W.E."/>
            <person name="Michael T."/>
            <person name="Cuomo C.A."/>
            <person name="Sil A."/>
            <person name="Beyhan S."/>
        </authorList>
    </citation>
    <scope>NUCLEOTIDE SEQUENCE [LARGE SCALE GENOMIC DNA]</scope>
    <source>
        <strain evidence="2 3">G184AR</strain>
    </source>
</reference>
<dbReference type="Proteomes" id="UP000670092">
    <property type="component" value="Unassembled WGS sequence"/>
</dbReference>
<protein>
    <recommendedName>
        <fullName evidence="1">HNH nuclease domain-containing protein</fullName>
    </recommendedName>
</protein>
<comment type="caution">
    <text evidence="2">The sequence shown here is derived from an EMBL/GenBank/DDBJ whole genome shotgun (WGS) entry which is preliminary data.</text>
</comment>
<gene>
    <name evidence="2" type="ORF">I7I52_07675</name>
</gene>
<feature type="domain" description="HNH nuclease" evidence="1">
    <location>
        <begin position="251"/>
        <end position="325"/>
    </location>
</feature>
<dbReference type="VEuPathDB" id="FungiDB:I7I52_07675"/>
<accession>A0A8H8CU02</accession>
<proteinExistence type="predicted"/>
<dbReference type="InterPro" id="IPR003615">
    <property type="entry name" value="HNH_nuc"/>
</dbReference>
<sequence>MQIAINSTTQTSDTNDFFPYTHCTMASQNRPQSFYEGSFRLSSGSQVQPQPHHRHQASLEDIINCSQLGPLTTDERSRARGALNDIIDHVSNHVGSKSGYSRHLLVRHTYEYSRSEMSKDTFLRVFFNIMGLDISSSEDINTDDSQIRQKFIDFADMLLEQFFFPLKANGKITPQPSPAQLSAMQSVRSPHEISGTLDRVSYLRALCLARDKHRCVISRVFDIQQDIKRSNQHGFDARDDDGNLLTNEVTTTTLEVAHILPHSLTKMSENLQLNDARRTTIGILNMFDCDVAHLIEGDHIDSPRNAISLTPTFHALFGNFQVYFDAVAGEEHTYRIGSFLHPVSAARLGLPVTRKLFLSEGRVIDAPSPRLLALHRAIAYILHLSGAGKYIDKLLQDFEETGVQADGSTDLARIVSLRLGGWLDRAVQVN</sequence>
<evidence type="ECO:0000259" key="1">
    <source>
        <dbReference type="Pfam" id="PF13391"/>
    </source>
</evidence>
<organism evidence="2 3">
    <name type="scientific">Ajellomyces capsulatus</name>
    <name type="common">Darling's disease fungus</name>
    <name type="synonym">Histoplasma capsulatum</name>
    <dbReference type="NCBI Taxonomy" id="5037"/>
    <lineage>
        <taxon>Eukaryota</taxon>
        <taxon>Fungi</taxon>
        <taxon>Dikarya</taxon>
        <taxon>Ascomycota</taxon>
        <taxon>Pezizomycotina</taxon>
        <taxon>Eurotiomycetes</taxon>
        <taxon>Eurotiomycetidae</taxon>
        <taxon>Onygenales</taxon>
        <taxon>Ajellomycetaceae</taxon>
        <taxon>Histoplasma</taxon>
    </lineage>
</organism>
<dbReference type="OrthoDB" id="2104739at2759"/>
<dbReference type="Pfam" id="PF13391">
    <property type="entry name" value="HNH_2"/>
    <property type="match status" value="1"/>
</dbReference>
<name>A0A8H8CU02_AJECA</name>
<evidence type="ECO:0000313" key="3">
    <source>
        <dbReference type="Proteomes" id="UP000670092"/>
    </source>
</evidence>
<evidence type="ECO:0000313" key="2">
    <source>
        <dbReference type="EMBL" id="KAG5290611.1"/>
    </source>
</evidence>
<dbReference type="AlphaFoldDB" id="A0A8H8CU02"/>